<organism evidence="1">
    <name type="scientific">Echinococcus granulosus</name>
    <name type="common">Hydatid tapeworm</name>
    <dbReference type="NCBI Taxonomy" id="6210"/>
    <lineage>
        <taxon>Eukaryota</taxon>
        <taxon>Metazoa</taxon>
        <taxon>Spiralia</taxon>
        <taxon>Lophotrochozoa</taxon>
        <taxon>Platyhelminthes</taxon>
        <taxon>Cestoda</taxon>
        <taxon>Eucestoda</taxon>
        <taxon>Cyclophyllidea</taxon>
        <taxon>Taeniidae</taxon>
        <taxon>Echinococcus</taxon>
        <taxon>Echinococcus granulosus group</taxon>
    </lineage>
</organism>
<proteinExistence type="predicted"/>
<dbReference type="EMBL" id="LK028579">
    <property type="protein sequence ID" value="CDS19652.1"/>
    <property type="molecule type" value="Genomic_DNA"/>
</dbReference>
<dbReference type="Proteomes" id="UP000492820">
    <property type="component" value="Unassembled WGS sequence"/>
</dbReference>
<protein>
    <submittedName>
        <fullName evidence="1 3">Uncharacterized protein</fullName>
    </submittedName>
</protein>
<name>A0A068WHR8_ECHGR</name>
<evidence type="ECO:0000313" key="2">
    <source>
        <dbReference type="Proteomes" id="UP000492820"/>
    </source>
</evidence>
<reference evidence="1 2" key="1">
    <citation type="journal article" date="2013" name="Nature">
        <title>The genomes of four tapeworm species reveal adaptations to parasitism.</title>
        <authorList>
            <person name="Tsai I.J."/>
            <person name="Zarowiecki M."/>
            <person name="Holroyd N."/>
            <person name="Garciarrubio A."/>
            <person name="Sanchez-Flores A."/>
            <person name="Brooks K.L."/>
            <person name="Tracey A."/>
            <person name="Bobes R.J."/>
            <person name="Fragoso G."/>
            <person name="Sciutto E."/>
            <person name="Aslett M."/>
            <person name="Beasley H."/>
            <person name="Bennett H.M."/>
            <person name="Cai J."/>
            <person name="Camicia F."/>
            <person name="Clark R."/>
            <person name="Cucher M."/>
            <person name="De Silva N."/>
            <person name="Day T.A."/>
            <person name="Deplazes P."/>
            <person name="Estrada K."/>
            <person name="Fernandez C."/>
            <person name="Holland P.W."/>
            <person name="Hou J."/>
            <person name="Hu S."/>
            <person name="Huckvale T."/>
            <person name="Hung S.S."/>
            <person name="Kamenetzky L."/>
            <person name="Keane J.A."/>
            <person name="Kiss F."/>
            <person name="Koziol U."/>
            <person name="Lambert O."/>
            <person name="Liu K."/>
            <person name="Luo X."/>
            <person name="Luo Y."/>
            <person name="Macchiaroli N."/>
            <person name="Nichol S."/>
            <person name="Paps J."/>
            <person name="Parkinson J."/>
            <person name="Pouchkina-Stantcheva N."/>
            <person name="Riddiford N."/>
            <person name="Rosenzvit M."/>
            <person name="Salinas G."/>
            <person name="Wasmuth J.D."/>
            <person name="Zamanian M."/>
            <person name="Zheng Y."/>
            <person name="Cai X."/>
            <person name="Soberon X."/>
            <person name="Olson P.D."/>
            <person name="Laclette J.P."/>
            <person name="Brehm K."/>
            <person name="Berriman M."/>
            <person name="Garciarrubio A."/>
            <person name="Bobes R.J."/>
            <person name="Fragoso G."/>
            <person name="Sanchez-Flores A."/>
            <person name="Estrada K."/>
            <person name="Cevallos M.A."/>
            <person name="Morett E."/>
            <person name="Gonzalez V."/>
            <person name="Portillo T."/>
            <person name="Ochoa-Leyva A."/>
            <person name="Jose M.V."/>
            <person name="Sciutto E."/>
            <person name="Landa A."/>
            <person name="Jimenez L."/>
            <person name="Valdes V."/>
            <person name="Carrero J.C."/>
            <person name="Larralde C."/>
            <person name="Morales-Montor J."/>
            <person name="Limon-Lason J."/>
            <person name="Soberon X."/>
            <person name="Laclette J.P."/>
        </authorList>
    </citation>
    <scope>NUCLEOTIDE SEQUENCE [LARGE SCALE GENOMIC DNA]</scope>
</reference>
<reference evidence="1" key="2">
    <citation type="submission" date="2014-06" db="EMBL/GenBank/DDBJ databases">
        <authorList>
            <person name="Aslett M."/>
        </authorList>
    </citation>
    <scope>NUCLEOTIDE SEQUENCE</scope>
</reference>
<accession>A0A068WHR8</accession>
<dbReference type="WBParaSite" id="EgrG_000498000">
    <property type="protein sequence ID" value="EgrG_000498000"/>
    <property type="gene ID" value="EgrG_000498000"/>
</dbReference>
<sequence>MLRKICTNLSGQCLCNIRQANYSVYWAFGARCLCQTWTTVLYRVEVCAQAENSFRWRRICTSRTQPVE</sequence>
<evidence type="ECO:0000313" key="1">
    <source>
        <dbReference type="EMBL" id="CDS19652.1"/>
    </source>
</evidence>
<evidence type="ECO:0000313" key="3">
    <source>
        <dbReference type="WBParaSite" id="EgrG_000498000"/>
    </source>
</evidence>
<dbReference type="AlphaFoldDB" id="A0A068WHR8"/>
<gene>
    <name evidence="1" type="ORF">EgrG_000498000</name>
</gene>
<reference evidence="3" key="3">
    <citation type="submission" date="2020-10" db="UniProtKB">
        <authorList>
            <consortium name="WormBaseParasite"/>
        </authorList>
    </citation>
    <scope>IDENTIFICATION</scope>
</reference>